<dbReference type="WBParaSite" id="Csp11.Scaffold629.g15229.t1">
    <property type="protein sequence ID" value="Csp11.Scaffold629.g15229.t1"/>
    <property type="gene ID" value="Csp11.Scaffold629.g15229"/>
</dbReference>
<feature type="compositionally biased region" description="Gly residues" evidence="1">
    <location>
        <begin position="65"/>
        <end position="76"/>
    </location>
</feature>
<feature type="compositionally biased region" description="Low complexity" evidence="1">
    <location>
        <begin position="53"/>
        <end position="64"/>
    </location>
</feature>
<dbReference type="AlphaFoldDB" id="A0A1I7U633"/>
<protein>
    <submittedName>
        <fullName evidence="4">LIN9_C domain-containing protein</fullName>
    </submittedName>
</protein>
<proteinExistence type="predicted"/>
<feature type="region of interest" description="Disordered" evidence="1">
    <location>
        <begin position="53"/>
        <end position="76"/>
    </location>
</feature>
<evidence type="ECO:0000259" key="2">
    <source>
        <dbReference type="Pfam" id="PF19438"/>
    </source>
</evidence>
<reference evidence="4" key="1">
    <citation type="submission" date="2016-11" db="UniProtKB">
        <authorList>
            <consortium name="WormBaseParasite"/>
        </authorList>
    </citation>
    <scope>IDENTIFICATION</scope>
</reference>
<accession>A0A1I7U633</accession>
<dbReference type="InterPro" id="IPR045831">
    <property type="entry name" value="LIN9_C"/>
</dbReference>
<dbReference type="STRING" id="1561998.A0A1I7U633"/>
<evidence type="ECO:0000313" key="4">
    <source>
        <dbReference type="WBParaSite" id="Csp11.Scaffold629.g15229.t1"/>
    </source>
</evidence>
<dbReference type="eggNOG" id="KOG1019">
    <property type="taxonomic scope" value="Eukaryota"/>
</dbReference>
<keyword evidence="3" id="KW-1185">Reference proteome</keyword>
<dbReference type="Pfam" id="PF19438">
    <property type="entry name" value="LIN9_C"/>
    <property type="match status" value="1"/>
</dbReference>
<feature type="domain" description="LIN-9 C-terminal" evidence="2">
    <location>
        <begin position="5"/>
        <end position="55"/>
    </location>
</feature>
<sequence length="76" mass="7958">MGTQKISAIDLQSLGDVIGDIRNQIHPRNVAFFQDYVEVHLKQFHTIMIESGALSGTNPSSSSASGGGGGGASNRK</sequence>
<dbReference type="Proteomes" id="UP000095282">
    <property type="component" value="Unplaced"/>
</dbReference>
<evidence type="ECO:0000256" key="1">
    <source>
        <dbReference type="SAM" id="MobiDB-lite"/>
    </source>
</evidence>
<evidence type="ECO:0000313" key="3">
    <source>
        <dbReference type="Proteomes" id="UP000095282"/>
    </source>
</evidence>
<name>A0A1I7U633_9PELO</name>
<organism evidence="3 4">
    <name type="scientific">Caenorhabditis tropicalis</name>
    <dbReference type="NCBI Taxonomy" id="1561998"/>
    <lineage>
        <taxon>Eukaryota</taxon>
        <taxon>Metazoa</taxon>
        <taxon>Ecdysozoa</taxon>
        <taxon>Nematoda</taxon>
        <taxon>Chromadorea</taxon>
        <taxon>Rhabditida</taxon>
        <taxon>Rhabditina</taxon>
        <taxon>Rhabditomorpha</taxon>
        <taxon>Rhabditoidea</taxon>
        <taxon>Rhabditidae</taxon>
        <taxon>Peloderinae</taxon>
        <taxon>Caenorhabditis</taxon>
    </lineage>
</organism>